<feature type="signal peptide" evidence="2">
    <location>
        <begin position="1"/>
        <end position="18"/>
    </location>
</feature>
<dbReference type="EMBL" id="CASHTH010003513">
    <property type="protein sequence ID" value="CAI8045926.1"/>
    <property type="molecule type" value="Genomic_DNA"/>
</dbReference>
<reference evidence="4" key="1">
    <citation type="submission" date="2023-03" db="EMBL/GenBank/DDBJ databases">
        <authorList>
            <person name="Steffen K."/>
            <person name="Cardenas P."/>
        </authorList>
    </citation>
    <scope>NUCLEOTIDE SEQUENCE</scope>
</reference>
<protein>
    <submittedName>
        <fullName evidence="4">WD repeat and FYVE domain-containing protein 3</fullName>
    </submittedName>
</protein>
<evidence type="ECO:0000256" key="2">
    <source>
        <dbReference type="SAM" id="SignalP"/>
    </source>
</evidence>
<keyword evidence="5" id="KW-1185">Reference proteome</keyword>
<dbReference type="Pfam" id="PF15787">
    <property type="entry name" value="DUF4704"/>
    <property type="match status" value="1"/>
</dbReference>
<organism evidence="4 5">
    <name type="scientific">Geodia barretti</name>
    <name type="common">Barrett's horny sponge</name>
    <dbReference type="NCBI Taxonomy" id="519541"/>
    <lineage>
        <taxon>Eukaryota</taxon>
        <taxon>Metazoa</taxon>
        <taxon>Porifera</taxon>
        <taxon>Demospongiae</taxon>
        <taxon>Heteroscleromorpha</taxon>
        <taxon>Tetractinellida</taxon>
        <taxon>Astrophorina</taxon>
        <taxon>Geodiidae</taxon>
        <taxon>Geodia</taxon>
    </lineage>
</organism>
<feature type="chain" id="PRO_5041338922" evidence="2">
    <location>
        <begin position="19"/>
        <end position="395"/>
    </location>
</feature>
<sequence>MHVRTYLLSFFKMHFSWSLQMVYLRPAFPPETGFLPFPSETTPYLVSAHIGTHVTQRHVSDLLIRLGPIYLFDEPVGPQTAGAIHKLGPSYFGSFQAPVLGDTSLSSLLSPGAVGDPLPPLIPEDRVVFGVSASTPTTKTVAELSKTYSTIDTATIARELLLAENDDATPVQLLHNTSFHLFGPARSLGAVMCGYSGLRSFQPQPLRNLLSSVGGTSVMLGLVAMATSVDALYASMKALVCIVGNNQTALKEMERTGGFQVLGMLLRGKSHLINGNILHLTFTLVGTVDSEHENSCIPNPIAFRDLLADLTVWSGTSEDIQRSLLSHFFDLITHTRTHSSNTRHVLDMKLVSLLLFRLHDDRLSRATTKSICNVMNAILGSSPTHEDLQRVVSCW</sequence>
<keyword evidence="1" id="KW-0853">WD repeat</keyword>
<dbReference type="PANTHER" id="PTHR46108">
    <property type="entry name" value="BLUE CHEESE"/>
    <property type="match status" value="1"/>
</dbReference>
<keyword evidence="2" id="KW-0732">Signal</keyword>
<evidence type="ECO:0000259" key="3">
    <source>
        <dbReference type="Pfam" id="PF15787"/>
    </source>
</evidence>
<evidence type="ECO:0000313" key="4">
    <source>
        <dbReference type="EMBL" id="CAI8045926.1"/>
    </source>
</evidence>
<dbReference type="AlphaFoldDB" id="A0AA35XB27"/>
<gene>
    <name evidence="4" type="ORF">GBAR_LOCUS25390</name>
</gene>
<dbReference type="PANTHER" id="PTHR46108:SF4">
    <property type="entry name" value="BLUE CHEESE"/>
    <property type="match status" value="1"/>
</dbReference>
<accession>A0AA35XB27</accession>
<proteinExistence type="predicted"/>
<evidence type="ECO:0000256" key="1">
    <source>
        <dbReference type="ARBA" id="ARBA00022574"/>
    </source>
</evidence>
<dbReference type="InterPro" id="IPR051944">
    <property type="entry name" value="BEACH_domain_protein"/>
</dbReference>
<evidence type="ECO:0000313" key="5">
    <source>
        <dbReference type="Proteomes" id="UP001174909"/>
    </source>
</evidence>
<feature type="domain" description="DUF4704" evidence="3">
    <location>
        <begin position="207"/>
        <end position="346"/>
    </location>
</feature>
<dbReference type="InterPro" id="IPR031570">
    <property type="entry name" value="NBEA/BDCP_DUF4704"/>
</dbReference>
<comment type="caution">
    <text evidence="4">The sequence shown here is derived from an EMBL/GenBank/DDBJ whole genome shotgun (WGS) entry which is preliminary data.</text>
</comment>
<name>A0AA35XB27_GEOBA</name>
<dbReference type="Proteomes" id="UP001174909">
    <property type="component" value="Unassembled WGS sequence"/>
</dbReference>